<dbReference type="Proteomes" id="UP001054945">
    <property type="component" value="Unassembled WGS sequence"/>
</dbReference>
<dbReference type="EMBL" id="BPLR01017644">
    <property type="protein sequence ID" value="GIY93223.1"/>
    <property type="molecule type" value="Genomic_DNA"/>
</dbReference>
<protein>
    <submittedName>
        <fullName evidence="2">Uncharacterized protein</fullName>
    </submittedName>
</protein>
<proteinExistence type="predicted"/>
<sequence length="129" mass="13991">MEGVLGSKFPPIRTPPRTRSTGCTLTCLCRRRAACPCRATSTTHPTQTSPSRADTTAAKPTAWKARGTFLRPAERRARAHADHDDPLAVFLPPCVHGPRIVHHHLQPTGDEATGPNSGRAQVSMDVHSR</sequence>
<comment type="caution">
    <text evidence="2">The sequence shown here is derived from an EMBL/GenBank/DDBJ whole genome shotgun (WGS) entry which is preliminary data.</text>
</comment>
<organism evidence="2 3">
    <name type="scientific">Caerostris extrusa</name>
    <name type="common">Bark spider</name>
    <name type="synonym">Caerostris bankana</name>
    <dbReference type="NCBI Taxonomy" id="172846"/>
    <lineage>
        <taxon>Eukaryota</taxon>
        <taxon>Metazoa</taxon>
        <taxon>Ecdysozoa</taxon>
        <taxon>Arthropoda</taxon>
        <taxon>Chelicerata</taxon>
        <taxon>Arachnida</taxon>
        <taxon>Araneae</taxon>
        <taxon>Araneomorphae</taxon>
        <taxon>Entelegynae</taxon>
        <taxon>Araneoidea</taxon>
        <taxon>Araneidae</taxon>
        <taxon>Caerostris</taxon>
    </lineage>
</organism>
<keyword evidence="3" id="KW-1185">Reference proteome</keyword>
<dbReference type="AlphaFoldDB" id="A0AAV4XF11"/>
<evidence type="ECO:0000313" key="2">
    <source>
        <dbReference type="EMBL" id="GIY93223.1"/>
    </source>
</evidence>
<feature type="compositionally biased region" description="Low complexity" evidence="1">
    <location>
        <begin position="39"/>
        <end position="51"/>
    </location>
</feature>
<reference evidence="2 3" key="1">
    <citation type="submission" date="2021-06" db="EMBL/GenBank/DDBJ databases">
        <title>Caerostris extrusa draft genome.</title>
        <authorList>
            <person name="Kono N."/>
            <person name="Arakawa K."/>
        </authorList>
    </citation>
    <scope>NUCLEOTIDE SEQUENCE [LARGE SCALE GENOMIC DNA]</scope>
</reference>
<evidence type="ECO:0000256" key="1">
    <source>
        <dbReference type="SAM" id="MobiDB-lite"/>
    </source>
</evidence>
<feature type="region of interest" description="Disordered" evidence="1">
    <location>
        <begin position="39"/>
        <end position="61"/>
    </location>
</feature>
<name>A0AAV4XF11_CAEEX</name>
<feature type="region of interest" description="Disordered" evidence="1">
    <location>
        <begin position="101"/>
        <end position="129"/>
    </location>
</feature>
<gene>
    <name evidence="2" type="ORF">CEXT_531141</name>
</gene>
<accession>A0AAV4XF11</accession>
<evidence type="ECO:0000313" key="3">
    <source>
        <dbReference type="Proteomes" id="UP001054945"/>
    </source>
</evidence>